<dbReference type="Gene3D" id="1.10.30.50">
    <property type="match status" value="1"/>
</dbReference>
<accession>A0ABP8L8J7</accession>
<evidence type="ECO:0000313" key="5">
    <source>
        <dbReference type="Proteomes" id="UP001500622"/>
    </source>
</evidence>
<feature type="region of interest" description="Disordered" evidence="2">
    <location>
        <begin position="431"/>
        <end position="530"/>
    </location>
</feature>
<feature type="compositionally biased region" description="Acidic residues" evidence="2">
    <location>
        <begin position="863"/>
        <end position="874"/>
    </location>
</feature>
<feature type="compositionally biased region" description="Basic and acidic residues" evidence="2">
    <location>
        <begin position="480"/>
        <end position="492"/>
    </location>
</feature>
<feature type="compositionally biased region" description="Basic and acidic residues" evidence="2">
    <location>
        <begin position="639"/>
        <end position="650"/>
    </location>
</feature>
<dbReference type="Pfam" id="PF01844">
    <property type="entry name" value="HNH"/>
    <property type="match status" value="1"/>
</dbReference>
<feature type="compositionally biased region" description="Low complexity" evidence="2">
    <location>
        <begin position="503"/>
        <end position="513"/>
    </location>
</feature>
<dbReference type="SMART" id="SM00507">
    <property type="entry name" value="HNHc"/>
    <property type="match status" value="1"/>
</dbReference>
<comment type="similarity">
    <text evidence="1">Belongs to the Rv1128c/1148c/1588c/1702c/1945/3466 family.</text>
</comment>
<keyword evidence="5" id="KW-1185">Reference proteome</keyword>
<evidence type="ECO:0000313" key="4">
    <source>
        <dbReference type="EMBL" id="GAA4424270.1"/>
    </source>
</evidence>
<feature type="compositionally biased region" description="Basic and acidic residues" evidence="2">
    <location>
        <begin position="444"/>
        <end position="460"/>
    </location>
</feature>
<feature type="region of interest" description="Disordered" evidence="2">
    <location>
        <begin position="822"/>
        <end position="874"/>
    </location>
</feature>
<dbReference type="EMBL" id="BAABGN010000009">
    <property type="protein sequence ID" value="GAA4424270.1"/>
    <property type="molecule type" value="Genomic_DNA"/>
</dbReference>
<protein>
    <recommendedName>
        <fullName evidence="3">HNH nuclease domain-containing protein</fullName>
    </recommendedName>
</protein>
<evidence type="ECO:0000256" key="2">
    <source>
        <dbReference type="SAM" id="MobiDB-lite"/>
    </source>
</evidence>
<comment type="caution">
    <text evidence="4">The sequence shown here is derived from an EMBL/GenBank/DDBJ whole genome shotgun (WGS) entry which is preliminary data.</text>
</comment>
<evidence type="ECO:0000259" key="3">
    <source>
        <dbReference type="SMART" id="SM00507"/>
    </source>
</evidence>
<feature type="domain" description="HNH nuclease" evidence="3">
    <location>
        <begin position="730"/>
        <end position="782"/>
    </location>
</feature>
<dbReference type="InterPro" id="IPR003870">
    <property type="entry name" value="DUF222"/>
</dbReference>
<gene>
    <name evidence="4" type="ORF">GCM10023169_20750</name>
</gene>
<evidence type="ECO:0000256" key="1">
    <source>
        <dbReference type="ARBA" id="ARBA00023450"/>
    </source>
</evidence>
<dbReference type="CDD" id="cd00085">
    <property type="entry name" value="HNHc"/>
    <property type="match status" value="1"/>
</dbReference>
<name>A0ABP8L8J7_9MICO</name>
<organism evidence="4 5">
    <name type="scientific">Georgenia halophila</name>
    <dbReference type="NCBI Taxonomy" id="620889"/>
    <lineage>
        <taxon>Bacteria</taxon>
        <taxon>Bacillati</taxon>
        <taxon>Actinomycetota</taxon>
        <taxon>Actinomycetes</taxon>
        <taxon>Micrococcales</taxon>
        <taxon>Bogoriellaceae</taxon>
        <taxon>Georgenia</taxon>
    </lineage>
</organism>
<feature type="region of interest" description="Disordered" evidence="2">
    <location>
        <begin position="596"/>
        <end position="665"/>
    </location>
</feature>
<dbReference type="InterPro" id="IPR003615">
    <property type="entry name" value="HNH_nuc"/>
</dbReference>
<sequence>MATDPAPQPPECCTDPFGPCEHERALVRRLDAEMRMARAADVARMGIRGVVERADAGDPWADEVLADLFGGIAPDEDGAAYAPDKLPVDPLADEFAAEVPDGSAPAVLTMVRRESPQAGDCDEAGFDATAFSRVLRGEYGELVGKAHDDQVSASFGVGLVALASMPAGPELAAALAGVDMTQLGRAALVEVMAAFKRLESQFAGQAAQAAAQLAATSQIHRHPTNGRKFHAAGEEIAMRLAVSRREASRMVRVGAGLGDRFSETGAALAAGAIDYRKAETIVTTLDGSSAPVAWTVEHDVLDRADGRTRGQIETDLHDSLVSVDPEDARLRHTRARSRRRVERTRVLPDGMGSITAVLPAGDCVLVDKTLDAVAHAAHSGGDVRSTDQLRADTLVALTRAAIHTGRTGHHAEMETDSACWDAISASLDDNPAATAECGTGSEDAPARHGEGGAHAEHPARTEVGTDASETGESPAAPQWWERHSRPQPHDTDSGPQPDGGGQAPAESDTGAGRTADDGGNGQTIDVPPGVVPDVAVISPLLMRLLRDPSERLGVPKPQIRVTVPFRVLVPPHKDAEPGDVAADNGQQQGAASFVGTTLPTETDSPGHIGRVPADRGTSVPAGQREGATVRQGSSPSAERQNDRSAQRASDEAIESTSDLPGIGTRESPSELAAILDAASQEVAVLAGYGPIDDVEAQALAAGGVLRRMLTDPITNVPIELGRRRYRPPQALQDLVRARDRTCARPGCTVPAEDCEIDHTIAWSAGGETGPGNNKPLCGRDHLLKTVGAMRVRQPKPGIFLWTTATGHTYRRERDGTITLIAVDLPDEERPGDYEGPSRTATAGDGQQRRDADQTGQGDPLAETPDDLWEDEPPF</sequence>
<dbReference type="RefSeq" id="WP_345216191.1">
    <property type="nucleotide sequence ID" value="NZ_BAABGN010000009.1"/>
</dbReference>
<dbReference type="Proteomes" id="UP001500622">
    <property type="component" value="Unassembled WGS sequence"/>
</dbReference>
<proteinExistence type="inferred from homology"/>
<reference evidence="5" key="1">
    <citation type="journal article" date="2019" name="Int. J. Syst. Evol. Microbiol.">
        <title>The Global Catalogue of Microorganisms (GCM) 10K type strain sequencing project: providing services to taxonomists for standard genome sequencing and annotation.</title>
        <authorList>
            <consortium name="The Broad Institute Genomics Platform"/>
            <consortium name="The Broad Institute Genome Sequencing Center for Infectious Disease"/>
            <person name="Wu L."/>
            <person name="Ma J."/>
        </authorList>
    </citation>
    <scope>NUCLEOTIDE SEQUENCE [LARGE SCALE GENOMIC DNA]</scope>
    <source>
        <strain evidence="5">JCM 17810</strain>
    </source>
</reference>
<dbReference type="Pfam" id="PF02720">
    <property type="entry name" value="DUF222"/>
    <property type="match status" value="1"/>
</dbReference>
<dbReference type="InterPro" id="IPR002711">
    <property type="entry name" value="HNH"/>
</dbReference>